<evidence type="ECO:0000256" key="1">
    <source>
        <dbReference type="SAM" id="MobiDB-lite"/>
    </source>
</evidence>
<evidence type="ECO:0000313" key="2">
    <source>
        <dbReference type="EMBL" id="CAD8307209.1"/>
    </source>
</evidence>
<gene>
    <name evidence="2" type="ORF">CEUR00632_LOCUS19007</name>
</gene>
<feature type="region of interest" description="Disordered" evidence="1">
    <location>
        <begin position="95"/>
        <end position="114"/>
    </location>
</feature>
<protein>
    <submittedName>
        <fullName evidence="2">Uncharacterized protein</fullName>
    </submittedName>
</protein>
<name>A0A7R9Z6F9_9CHLO</name>
<dbReference type="AlphaFoldDB" id="A0A7R9Z6F9"/>
<organism evidence="2">
    <name type="scientific">Chlamydomonas euryale</name>
    <dbReference type="NCBI Taxonomy" id="1486919"/>
    <lineage>
        <taxon>Eukaryota</taxon>
        <taxon>Viridiplantae</taxon>
        <taxon>Chlorophyta</taxon>
        <taxon>core chlorophytes</taxon>
        <taxon>Chlorophyceae</taxon>
        <taxon>CS clade</taxon>
        <taxon>Chlamydomonadales</taxon>
        <taxon>Chlamydomonadaceae</taxon>
        <taxon>Chlamydomonas</taxon>
    </lineage>
</organism>
<dbReference type="EMBL" id="HBEC01040900">
    <property type="protein sequence ID" value="CAD8307209.1"/>
    <property type="molecule type" value="Transcribed_RNA"/>
</dbReference>
<accession>A0A7R9Z6F9</accession>
<proteinExistence type="predicted"/>
<sequence>MDEFTIEVGAGGCGCESASKVLVRTCAGGHAFTEQRLDEFKIEVGAGRCGCESSWCWQVQSWMGKHGAGWEFTINAVGSIHSVWAQQVSMQAGKQASMQAGSQAGSQASKQAGK</sequence>
<reference evidence="2" key="1">
    <citation type="submission" date="2021-01" db="EMBL/GenBank/DDBJ databases">
        <authorList>
            <person name="Corre E."/>
            <person name="Pelletier E."/>
            <person name="Niang G."/>
            <person name="Scheremetjew M."/>
            <person name="Finn R."/>
            <person name="Kale V."/>
            <person name="Holt S."/>
            <person name="Cochrane G."/>
            <person name="Meng A."/>
            <person name="Brown T."/>
            <person name="Cohen L."/>
        </authorList>
    </citation>
    <scope>NUCLEOTIDE SEQUENCE</scope>
    <source>
        <strain evidence="2">CCMP219</strain>
    </source>
</reference>